<accession>A0A6C0JAW3</accession>
<reference evidence="2" key="1">
    <citation type="journal article" date="2020" name="Nature">
        <title>Giant virus diversity and host interactions through global metagenomics.</title>
        <authorList>
            <person name="Schulz F."/>
            <person name="Roux S."/>
            <person name="Paez-Espino D."/>
            <person name="Jungbluth S."/>
            <person name="Walsh D.A."/>
            <person name="Denef V.J."/>
            <person name="McMahon K.D."/>
            <person name="Konstantinidis K.T."/>
            <person name="Eloe-Fadrosh E.A."/>
            <person name="Kyrpides N.C."/>
            <person name="Woyke T."/>
        </authorList>
    </citation>
    <scope>NUCLEOTIDE SEQUENCE</scope>
    <source>
        <strain evidence="2">GVMAG-M-3300025880-76</strain>
    </source>
</reference>
<protein>
    <submittedName>
        <fullName evidence="2">Uncharacterized protein</fullName>
    </submittedName>
</protein>
<evidence type="ECO:0000313" key="2">
    <source>
        <dbReference type="EMBL" id="QHU02792.1"/>
    </source>
</evidence>
<proteinExistence type="predicted"/>
<feature type="region of interest" description="Disordered" evidence="1">
    <location>
        <begin position="33"/>
        <end position="55"/>
    </location>
</feature>
<sequence length="55" mass="6092">MKGYITICEIVFPSCIGAALLYAGYENFCVDDDDDTSSSNQDNNPPRVSDVIERE</sequence>
<evidence type="ECO:0000256" key="1">
    <source>
        <dbReference type="SAM" id="MobiDB-lite"/>
    </source>
</evidence>
<name>A0A6C0JAW3_9ZZZZ</name>
<dbReference type="AlphaFoldDB" id="A0A6C0JAW3"/>
<organism evidence="2">
    <name type="scientific">viral metagenome</name>
    <dbReference type="NCBI Taxonomy" id="1070528"/>
    <lineage>
        <taxon>unclassified sequences</taxon>
        <taxon>metagenomes</taxon>
        <taxon>organismal metagenomes</taxon>
    </lineage>
</organism>
<dbReference type="EMBL" id="MN740363">
    <property type="protein sequence ID" value="QHU02792.1"/>
    <property type="molecule type" value="Genomic_DNA"/>
</dbReference>